<dbReference type="Proteomes" id="UP001244552">
    <property type="component" value="Unassembled WGS sequence"/>
</dbReference>
<evidence type="ECO:0000256" key="2">
    <source>
        <dbReference type="SAM" id="Phobius"/>
    </source>
</evidence>
<reference evidence="3 4" key="1">
    <citation type="submission" date="2023-07" db="EMBL/GenBank/DDBJ databases">
        <title>Genomic Encyclopedia of Type Strains, Phase IV (KMG-IV): sequencing the most valuable type-strain genomes for metagenomic binning, comparative biology and taxonomic classification.</title>
        <authorList>
            <person name="Goeker M."/>
        </authorList>
    </citation>
    <scope>NUCLEOTIDE SEQUENCE [LARGE SCALE GENOMIC DNA]</scope>
    <source>
        <strain evidence="3 4">DSM 19922</strain>
    </source>
</reference>
<feature type="transmembrane region" description="Helical" evidence="2">
    <location>
        <begin position="68"/>
        <end position="89"/>
    </location>
</feature>
<dbReference type="EMBL" id="JAUSVU010000017">
    <property type="protein sequence ID" value="MDQ0535254.1"/>
    <property type="molecule type" value="Genomic_DNA"/>
</dbReference>
<dbReference type="RefSeq" id="WP_209985576.1">
    <property type="nucleotide sequence ID" value="NZ_JAGINO010000017.1"/>
</dbReference>
<evidence type="ECO:0000313" key="3">
    <source>
        <dbReference type="EMBL" id="MDQ0535254.1"/>
    </source>
</evidence>
<keyword evidence="2" id="KW-1133">Transmembrane helix</keyword>
<evidence type="ECO:0000256" key="1">
    <source>
        <dbReference type="SAM" id="MobiDB-lite"/>
    </source>
</evidence>
<evidence type="ECO:0000313" key="4">
    <source>
        <dbReference type="Proteomes" id="UP001244552"/>
    </source>
</evidence>
<comment type="caution">
    <text evidence="3">The sequence shown here is derived from an EMBL/GenBank/DDBJ whole genome shotgun (WGS) entry which is preliminary data.</text>
</comment>
<proteinExistence type="predicted"/>
<accession>A0ABU0MP55</accession>
<keyword evidence="2" id="KW-0812">Transmembrane</keyword>
<feature type="region of interest" description="Disordered" evidence="1">
    <location>
        <begin position="1"/>
        <end position="62"/>
    </location>
</feature>
<name>A0ABU0MP55_9PROT</name>
<sequence>MPGPEQHPHTPQAPTRQDAAAPILAAPGPVTPDAVAPSPIAPGRADPGHDRPDSGTPAGRRRRSAWRLAAGLVLVPLSLAVLGVLTVLWTGSRLYDQPFVWYNLNRIGAVAERAARHPGSVTVVALGDTALRDATLDEPGMTEIAARRGVPNLQFLRIVHRQAQFADFEPLLDRLIAIKPTMILIDRKLLTSSRGTLDELQRYGHGLMRLYSGRPYVQDQVAMQYRRTCGPTPAAWLTGGTAGSVTGDDATAQRVRAFIDRAWGAGIRVALIEVQPRSTQPSRGLIATAQAAEVTNSSGANLPLWNYADLGDEDGDGVVADNGCADGTATAGGRTAFSTWLAGGIAGAVAGAEPDRMPGRIVTATQKAPAGRNAPTEAASLP</sequence>
<gene>
    <name evidence="3" type="ORF">QO018_004132</name>
</gene>
<keyword evidence="2" id="KW-0472">Membrane</keyword>
<organism evidence="3 4">
    <name type="scientific">Azospirillum picis</name>
    <dbReference type="NCBI Taxonomy" id="488438"/>
    <lineage>
        <taxon>Bacteria</taxon>
        <taxon>Pseudomonadati</taxon>
        <taxon>Pseudomonadota</taxon>
        <taxon>Alphaproteobacteria</taxon>
        <taxon>Rhodospirillales</taxon>
        <taxon>Azospirillaceae</taxon>
        <taxon>Azospirillum</taxon>
    </lineage>
</organism>
<protein>
    <submittedName>
        <fullName evidence="3">Uncharacterized protein</fullName>
    </submittedName>
</protein>
<keyword evidence="4" id="KW-1185">Reference proteome</keyword>